<keyword evidence="5" id="KW-0677">Repeat</keyword>
<feature type="region of interest" description="Disordered" evidence="12">
    <location>
        <begin position="93"/>
        <end position="127"/>
    </location>
</feature>
<dbReference type="InterPro" id="IPR000504">
    <property type="entry name" value="RRM_dom"/>
</dbReference>
<keyword evidence="11" id="KW-0175">Coiled coil</keyword>
<dbReference type="EMBL" id="JAJHUN010000001">
    <property type="protein sequence ID" value="KAJ4164409.1"/>
    <property type="molecule type" value="Genomic_DNA"/>
</dbReference>
<dbReference type="GO" id="GO:0005730">
    <property type="term" value="C:nucleolus"/>
    <property type="evidence" value="ECO:0007669"/>
    <property type="project" value="TreeGrafter"/>
</dbReference>
<evidence type="ECO:0000256" key="8">
    <source>
        <dbReference type="ARBA" id="ARBA00023274"/>
    </source>
</evidence>
<organism evidence="14 15">
    <name type="scientific">Akanthomyces muscarius</name>
    <name type="common">Entomopathogenic fungus</name>
    <name type="synonym">Lecanicillium muscarium</name>
    <dbReference type="NCBI Taxonomy" id="2231603"/>
    <lineage>
        <taxon>Eukaryota</taxon>
        <taxon>Fungi</taxon>
        <taxon>Dikarya</taxon>
        <taxon>Ascomycota</taxon>
        <taxon>Pezizomycotina</taxon>
        <taxon>Sordariomycetes</taxon>
        <taxon>Hypocreomycetidae</taxon>
        <taxon>Hypocreales</taxon>
        <taxon>Cordycipitaceae</taxon>
        <taxon>Akanthomyces</taxon>
    </lineage>
</organism>
<comment type="subcellular location">
    <subcellularLocation>
        <location evidence="1">Nucleus</location>
    </subcellularLocation>
</comment>
<evidence type="ECO:0000256" key="9">
    <source>
        <dbReference type="ARBA" id="ARBA00057379"/>
    </source>
</evidence>
<evidence type="ECO:0000256" key="11">
    <source>
        <dbReference type="SAM" id="Coils"/>
    </source>
</evidence>
<dbReference type="CDD" id="cd12320">
    <property type="entry name" value="RRM6_RBM19_RRM5_MRD1"/>
    <property type="match status" value="1"/>
</dbReference>
<evidence type="ECO:0000259" key="13">
    <source>
        <dbReference type="PROSITE" id="PS50102"/>
    </source>
</evidence>
<feature type="compositionally biased region" description="Basic and acidic residues" evidence="12">
    <location>
        <begin position="705"/>
        <end position="720"/>
    </location>
</feature>
<dbReference type="PANTHER" id="PTHR48039:SF5">
    <property type="entry name" value="RNA-BINDING PROTEIN 28"/>
    <property type="match status" value="1"/>
</dbReference>
<evidence type="ECO:0000256" key="2">
    <source>
        <dbReference type="ARBA" id="ARBA00008033"/>
    </source>
</evidence>
<keyword evidence="8" id="KW-0687">Ribonucleoprotein</keyword>
<evidence type="ECO:0000256" key="3">
    <source>
        <dbReference type="ARBA" id="ARBA00013428"/>
    </source>
</evidence>
<dbReference type="Pfam" id="PF00076">
    <property type="entry name" value="RRM_1"/>
    <property type="match status" value="5"/>
</dbReference>
<dbReference type="GO" id="GO:0006364">
    <property type="term" value="P:rRNA processing"/>
    <property type="evidence" value="ECO:0007669"/>
    <property type="project" value="UniProtKB-KW"/>
</dbReference>
<dbReference type="SMART" id="SM00360">
    <property type="entry name" value="RRM"/>
    <property type="match status" value="5"/>
</dbReference>
<dbReference type="Proteomes" id="UP001144673">
    <property type="component" value="Chromosome 1"/>
</dbReference>
<dbReference type="PANTHER" id="PTHR48039">
    <property type="entry name" value="RNA-BINDING MOTIF PROTEIN 14B"/>
    <property type="match status" value="1"/>
</dbReference>
<comment type="similarity">
    <text evidence="2">Belongs to the RRM MRD1 family.</text>
</comment>
<comment type="caution">
    <text evidence="14">The sequence shown here is derived from an EMBL/GenBank/DDBJ whole genome shotgun (WGS) entry which is preliminary data.</text>
</comment>
<feature type="coiled-coil region" evidence="11">
    <location>
        <begin position="799"/>
        <end position="826"/>
    </location>
</feature>
<dbReference type="PROSITE" id="PS50102">
    <property type="entry name" value="RRM"/>
    <property type="match status" value="5"/>
</dbReference>
<evidence type="ECO:0000256" key="12">
    <source>
        <dbReference type="SAM" id="MobiDB-lite"/>
    </source>
</evidence>
<dbReference type="AlphaFoldDB" id="A0A9W8UST0"/>
<dbReference type="GeneID" id="80893244"/>
<evidence type="ECO:0000256" key="5">
    <source>
        <dbReference type="ARBA" id="ARBA00022737"/>
    </source>
</evidence>
<dbReference type="FunFam" id="3.30.70.330:FF:000459">
    <property type="entry name" value="Multiple RNA-binding domain-containing protein 1"/>
    <property type="match status" value="1"/>
</dbReference>
<feature type="compositionally biased region" description="Basic and acidic residues" evidence="12">
    <location>
        <begin position="176"/>
        <end position="189"/>
    </location>
</feature>
<proteinExistence type="inferred from homology"/>
<dbReference type="FunFam" id="3.30.70.330:FF:000452">
    <property type="entry name" value="Multiple RNA-binding domain-containing protein 1"/>
    <property type="match status" value="1"/>
</dbReference>
<evidence type="ECO:0000256" key="10">
    <source>
        <dbReference type="PROSITE-ProRule" id="PRU00176"/>
    </source>
</evidence>
<evidence type="ECO:0000313" key="15">
    <source>
        <dbReference type="Proteomes" id="UP001144673"/>
    </source>
</evidence>
<gene>
    <name evidence="14" type="ORF">LMH87_006085</name>
</gene>
<feature type="domain" description="RRM" evidence="13">
    <location>
        <begin position="504"/>
        <end position="576"/>
    </location>
</feature>
<dbReference type="SUPFAM" id="SSF54928">
    <property type="entry name" value="RNA-binding domain, RBD"/>
    <property type="match status" value="3"/>
</dbReference>
<keyword evidence="4" id="KW-0698">rRNA processing</keyword>
<keyword evidence="7" id="KW-0539">Nucleus</keyword>
<evidence type="ECO:0000256" key="4">
    <source>
        <dbReference type="ARBA" id="ARBA00022552"/>
    </source>
</evidence>
<dbReference type="KEGG" id="amus:LMH87_006085"/>
<keyword evidence="6 10" id="KW-0694">RNA-binding</keyword>
<dbReference type="Gene3D" id="3.30.70.330">
    <property type="match status" value="5"/>
</dbReference>
<keyword evidence="15" id="KW-1185">Reference proteome</keyword>
<dbReference type="RefSeq" id="XP_056059324.1">
    <property type="nucleotide sequence ID" value="XM_056203916.1"/>
</dbReference>
<dbReference type="InterPro" id="IPR034482">
    <property type="entry name" value="Mrd1_RRM3"/>
</dbReference>
<dbReference type="FunFam" id="3.30.70.330:FF:000247">
    <property type="entry name" value="Multiple RNA-binding domain-containing protein 1"/>
    <property type="match status" value="1"/>
</dbReference>
<feature type="domain" description="RRM" evidence="13">
    <location>
        <begin position="727"/>
        <end position="804"/>
    </location>
</feature>
<evidence type="ECO:0000256" key="7">
    <source>
        <dbReference type="ARBA" id="ARBA00023242"/>
    </source>
</evidence>
<evidence type="ECO:0000313" key="14">
    <source>
        <dbReference type="EMBL" id="KAJ4164409.1"/>
    </source>
</evidence>
<dbReference type="GO" id="GO:1990904">
    <property type="term" value="C:ribonucleoprotein complex"/>
    <property type="evidence" value="ECO:0007669"/>
    <property type="project" value="UniProtKB-KW"/>
</dbReference>
<evidence type="ECO:0000256" key="6">
    <source>
        <dbReference type="ARBA" id="ARBA00022884"/>
    </source>
</evidence>
<feature type="domain" description="RRM" evidence="13">
    <location>
        <begin position="4"/>
        <end position="77"/>
    </location>
</feature>
<comment type="function">
    <text evidence="9">Involved in pre-rRNA processing.</text>
</comment>
<dbReference type="GO" id="GO:0003729">
    <property type="term" value="F:mRNA binding"/>
    <property type="evidence" value="ECO:0007669"/>
    <property type="project" value="TreeGrafter"/>
</dbReference>
<feature type="region of interest" description="Disordered" evidence="12">
    <location>
        <begin position="701"/>
        <end position="721"/>
    </location>
</feature>
<dbReference type="InterPro" id="IPR012677">
    <property type="entry name" value="Nucleotide-bd_a/b_plait_sf"/>
</dbReference>
<feature type="domain" description="RRM" evidence="13">
    <location>
        <begin position="322"/>
        <end position="399"/>
    </location>
</feature>
<feature type="compositionally biased region" description="Basic and acidic residues" evidence="12">
    <location>
        <begin position="118"/>
        <end position="127"/>
    </location>
</feature>
<name>A0A9W8UST0_AKAMU</name>
<reference evidence="14" key="1">
    <citation type="journal article" date="2023" name="Access Microbiol">
        <title>De-novo genome assembly for Akanthomyces muscarius, a biocontrol agent of insect agricultural pests.</title>
        <authorList>
            <person name="Erdos Z."/>
            <person name="Studholme D.J."/>
            <person name="Raymond B."/>
            <person name="Sharma M."/>
        </authorList>
    </citation>
    <scope>NUCLEOTIDE SEQUENCE</scope>
    <source>
        <strain evidence="14">Ve6</strain>
    </source>
</reference>
<protein>
    <recommendedName>
        <fullName evidence="3">Multiple RNA-binding domain-containing protein 1</fullName>
    </recommendedName>
</protein>
<sequence length="850" mass="92495">MATSRIFVKGLPTSLTEADFRKHFSAGNREVTDVKLMAQRRIGYVGYKSPEDAEKAVKYFHKTYIRMSKIAVEPARAISDPVWTRANVATRTAAPEKGSRELPSPVAAEEGGSKKRKREDLDQSDPKLQEYLRVMGKGRESLVADETAVESSGAAVRQAGSLVPDGESDDEYVEVPSKKEKLRKVDHATGETSVAQVTPAREPTSRKDDASVPADGVAGPLPGAPAPESVAANQSADVAMAATDDDWLRSRTNRLLDLVDPDDISHVAPKAKADCDSSAVQEVGNDKEAPHSEEDGTHDGQDLLPPQGQDKDSAAEAISRTSRLFVRNLPYSATEDDLREEFEKFGGVDEVHLPVNAQGTAKGFAMMLFTKPSDAVAAFQALDGATFQGRIIHIIPADAKREHGVDDFSMSSLPLKKQNLIRRKKEAASTTFNWNSLYMSQDAVNASVAARLGVSKSEVLDPTSADAAVKQAIAETSVIQDTKAYFAANGVDLDAFKSQKRGDTAILVKNFPYGTTMEELRKLFEEFGTVLRVLMPPTGTIAIVQFAQANQAKSAFGKLAYRRIKDSVLFLEKAPKDLFTSEAPAVPVAKANTQPTGTTKLSVSDLLTGGRDKAEEDEVETTSLFIRNLNFATTTSRLGEAFKPLDGFVSARVKTKTDPKKPGQILSMGFGFAEFRTKEQAQAALKAMDGQALDGHALTVKASHKGQDAAEERRKEDKAKKVAAQRTKIVIKNLPFQASKKDIRTLFGTYGQLRSVRVPKKADYTSRGFAFADFVTPREAENALNALRDTHLLGRRLVLDFAEAEAVDAEEEIEKMQRKVGGQVNKMALQQLTGGGRKKVNIGNEDEDME</sequence>
<accession>A0A9W8UST0</accession>
<dbReference type="CDD" id="cd12568">
    <property type="entry name" value="RRM3_MRD1"/>
    <property type="match status" value="1"/>
</dbReference>
<feature type="domain" description="RRM" evidence="13">
    <location>
        <begin position="622"/>
        <end position="705"/>
    </location>
</feature>
<feature type="region of interest" description="Disordered" evidence="12">
    <location>
        <begin position="269"/>
        <end position="314"/>
    </location>
</feature>
<feature type="region of interest" description="Disordered" evidence="12">
    <location>
        <begin position="143"/>
        <end position="236"/>
    </location>
</feature>
<evidence type="ECO:0000256" key="1">
    <source>
        <dbReference type="ARBA" id="ARBA00004123"/>
    </source>
</evidence>
<dbReference type="InterPro" id="IPR035979">
    <property type="entry name" value="RBD_domain_sf"/>
</dbReference>
<dbReference type="InterPro" id="IPR051945">
    <property type="entry name" value="RRM_MRD1_RNA_proc_ribogen"/>
</dbReference>
<feature type="compositionally biased region" description="Basic and acidic residues" evidence="12">
    <location>
        <begin position="284"/>
        <end position="301"/>
    </location>
</feature>